<dbReference type="InterPro" id="IPR025436">
    <property type="entry name" value="DUF4179"/>
</dbReference>
<keyword evidence="5" id="KW-1185">Reference proteome</keyword>
<organism evidence="4 5">
    <name type="scientific">Psychrobacillus glaciei</name>
    <dbReference type="NCBI Taxonomy" id="2283160"/>
    <lineage>
        <taxon>Bacteria</taxon>
        <taxon>Bacillati</taxon>
        <taxon>Bacillota</taxon>
        <taxon>Bacilli</taxon>
        <taxon>Bacillales</taxon>
        <taxon>Bacillaceae</taxon>
        <taxon>Psychrobacillus</taxon>
    </lineage>
</organism>
<evidence type="ECO:0000313" key="4">
    <source>
        <dbReference type="EMBL" id="QFF97840.1"/>
    </source>
</evidence>
<dbReference type="Pfam" id="PF13786">
    <property type="entry name" value="DUF4179"/>
    <property type="match status" value="1"/>
</dbReference>
<feature type="transmembrane region" description="Helical" evidence="1">
    <location>
        <begin position="48"/>
        <end position="67"/>
    </location>
</feature>
<dbReference type="Gene3D" id="2.60.40.1630">
    <property type="entry name" value="bacillus anthracis domain"/>
    <property type="match status" value="1"/>
</dbReference>
<dbReference type="OrthoDB" id="2725974at2"/>
<dbReference type="EMBL" id="CP031223">
    <property type="protein sequence ID" value="QFF97840.1"/>
    <property type="molecule type" value="Genomic_DNA"/>
</dbReference>
<sequence length="436" mass="50388">MYEKEEEMLDESRKQLEQIEIPDQQITNAIQQGLLQAKNKKRKRKKMLWTFSVAAILMLTFVTSIRVSPAFASAIASLPGMERFVDLIQFDKGLEAIIENEYYEPIGVRQVKDDMTFTIDGVILDETGMEIFYTLEAPFSIENIRYGNIDVLNGDRNLSDDSSYSFGYVGEKTNRIVERFSFTFGEAKQFNSQQFELIFQIKNEKKTTFTIPFTIKNDIKKGKVYSVNQKVEMDGQKMLVKEITVYPLRVAVNIEFDEQNNMEILQFEDMRIEDEKGELWSSIQNGTSGFGGVENIERTYFLQSNYFKEPKKLYFKFDKVQALPKDESYLLIDMEKKEVLNKPSDGKLEVMNINNNSVEVKIPQIKEDHMYSLFGDAKNANGERIDTPSQSMHGDADGEYNYTTIELDSKNIVNPIKLYLYSYPNYLDGSVSIQIK</sequence>
<feature type="domain" description="DUF5643" evidence="3">
    <location>
        <begin position="223"/>
        <end position="333"/>
    </location>
</feature>
<evidence type="ECO:0000259" key="2">
    <source>
        <dbReference type="Pfam" id="PF13786"/>
    </source>
</evidence>
<keyword evidence="1" id="KW-0472">Membrane</keyword>
<reference evidence="4 5" key="1">
    <citation type="submission" date="2018-07" db="EMBL/GenBank/DDBJ databases">
        <title>Complete genome sequence of Psychrobacillus sp. PB01, isolated from iceberg, and comparative genome analysis of Psychrobacillus strains.</title>
        <authorList>
            <person name="Lee P.C."/>
        </authorList>
    </citation>
    <scope>NUCLEOTIDE SEQUENCE [LARGE SCALE GENOMIC DNA]</scope>
    <source>
        <strain evidence="4 5">PB01</strain>
    </source>
</reference>
<dbReference type="Pfam" id="PF18705">
    <property type="entry name" value="DUF5643"/>
    <property type="match status" value="1"/>
</dbReference>
<accession>A0A5J6SIP3</accession>
<feature type="domain" description="DUF4179" evidence="2">
    <location>
        <begin position="43"/>
        <end position="136"/>
    </location>
</feature>
<keyword evidence="1" id="KW-1133">Transmembrane helix</keyword>
<dbReference type="RefSeq" id="WP_151698781.1">
    <property type="nucleotide sequence ID" value="NZ_CP031223.1"/>
</dbReference>
<name>A0A5J6SIP3_9BACI</name>
<dbReference type="KEGG" id="psyo:PB01_02885"/>
<gene>
    <name evidence="4" type="ORF">PB01_02885</name>
</gene>
<proteinExistence type="predicted"/>
<dbReference type="AlphaFoldDB" id="A0A5J6SIP3"/>
<evidence type="ECO:0000259" key="3">
    <source>
        <dbReference type="Pfam" id="PF18705"/>
    </source>
</evidence>
<evidence type="ECO:0000313" key="5">
    <source>
        <dbReference type="Proteomes" id="UP000325517"/>
    </source>
</evidence>
<dbReference type="Proteomes" id="UP000325517">
    <property type="component" value="Chromosome"/>
</dbReference>
<evidence type="ECO:0000256" key="1">
    <source>
        <dbReference type="SAM" id="Phobius"/>
    </source>
</evidence>
<keyword evidence="1" id="KW-0812">Transmembrane</keyword>
<dbReference type="InterPro" id="IPR040680">
    <property type="entry name" value="DUF5643"/>
</dbReference>
<protein>
    <submittedName>
        <fullName evidence="4">DUF4179 domain-containing protein</fullName>
    </submittedName>
</protein>